<keyword evidence="1" id="KW-0175">Coiled coil</keyword>
<evidence type="ECO:0000313" key="2">
    <source>
        <dbReference type="EMBL" id="RSD26120.1"/>
    </source>
</evidence>
<reference evidence="3" key="1">
    <citation type="submission" date="2018-12" db="EMBL/GenBank/DDBJ databases">
        <title>Bacillus chawlae sp. nov., Bacillus glennii sp. nov., and Bacillus saganii sp. nov. Isolated from the Vehicle Assembly Building at Kennedy Space Center where the Viking Spacecraft were Assembled.</title>
        <authorList>
            <person name="Seuylemezian A."/>
            <person name="Vaishampayan P."/>
        </authorList>
    </citation>
    <scope>NUCLEOTIDE SEQUENCE [LARGE SCALE GENOMIC DNA]</scope>
    <source>
        <strain evidence="3">DSM 13966</strain>
    </source>
</reference>
<dbReference type="AlphaFoldDB" id="A0A427TP20"/>
<sequence length="127" mass="14527">MNDFLKSGFLLGLGAAVTGKEKLEETIMKLIEKGNMSQAEADTLFDDFFRKGEEKSGEWNEDFMKMVKNQLKEYGFVTREELETVQAQLTLLKEEIANLRNSNLNKELDQVERGMENIPPGFSKDVE</sequence>
<feature type="coiled-coil region" evidence="1">
    <location>
        <begin position="82"/>
        <end position="109"/>
    </location>
</feature>
<gene>
    <name evidence="2" type="ORF">EJA10_14940</name>
</gene>
<evidence type="ECO:0008006" key="4">
    <source>
        <dbReference type="Google" id="ProtNLM"/>
    </source>
</evidence>
<proteinExistence type="predicted"/>
<dbReference type="Proteomes" id="UP000279911">
    <property type="component" value="Unassembled WGS sequence"/>
</dbReference>
<dbReference type="NCBIfam" id="NF047773">
    <property type="entry name" value="phas_rel_Lepto"/>
    <property type="match status" value="1"/>
</dbReference>
<dbReference type="RefSeq" id="WP_125480821.1">
    <property type="nucleotide sequence ID" value="NZ_RSFW01000017.1"/>
</dbReference>
<evidence type="ECO:0000313" key="3">
    <source>
        <dbReference type="Proteomes" id="UP000279911"/>
    </source>
</evidence>
<protein>
    <recommendedName>
        <fullName evidence="4">Polyhydroxyalkanoate synthesis regulator</fullName>
    </recommendedName>
</protein>
<comment type="caution">
    <text evidence="2">The sequence shown here is derived from an EMBL/GenBank/DDBJ whole genome shotgun (WGS) entry which is preliminary data.</text>
</comment>
<evidence type="ECO:0000256" key="1">
    <source>
        <dbReference type="SAM" id="Coils"/>
    </source>
</evidence>
<accession>A0A427TP20</accession>
<dbReference type="OrthoDB" id="191894at2"/>
<dbReference type="EMBL" id="RSFW01000017">
    <property type="protein sequence ID" value="RSD26120.1"/>
    <property type="molecule type" value="Genomic_DNA"/>
</dbReference>
<name>A0A427TP20_9BACI</name>
<organism evidence="2 3">
    <name type="scientific">Mesobacillus subterraneus</name>
    <dbReference type="NCBI Taxonomy" id="285983"/>
    <lineage>
        <taxon>Bacteria</taxon>
        <taxon>Bacillati</taxon>
        <taxon>Bacillota</taxon>
        <taxon>Bacilli</taxon>
        <taxon>Bacillales</taxon>
        <taxon>Bacillaceae</taxon>
        <taxon>Mesobacillus</taxon>
    </lineage>
</organism>